<dbReference type="AlphaFoldDB" id="Q53IZ4"/>
<proteinExistence type="predicted"/>
<sequence length="233" mass="24748">MPTGIRYRNTLFIFYPLRFAQNSAFCLFREAILVMPMFRRCASPVVARVFRPLATSDTALNAMSTDCFGNLRISASPTIWRTSVLSAEARTSRLNAVGFILRLRSIPGTITSARQAESPVIVVSSSSSSPSPVGLSSGLLSLSPVAFLSSLASRAFSNVLRSSSLSPVGSPPISGALSGSGCCGDRLMLRLTPCGKSPSSPVTDAGADSTSSFMVSASPVLMAARMRFHQFFF</sequence>
<accession>Q53IZ4</accession>
<reference evidence="1" key="1">
    <citation type="submission" date="2002-04" db="EMBL/GenBank/DDBJ databases">
        <title>A putative pathogenicity island of Shigella flexneri.</title>
        <authorList>
            <person name="Walker J.C."/>
            <person name="Verma N.K."/>
        </authorList>
    </citation>
    <scope>NUCLEOTIDE SEQUENCE</scope>
</reference>
<protein>
    <submittedName>
        <fullName evidence="1">Uncharacterized protein</fullName>
    </submittedName>
</protein>
<evidence type="ECO:0000313" key="1">
    <source>
        <dbReference type="EMBL" id="AAQ07464.1"/>
    </source>
</evidence>
<name>Q53IZ4_SHIFL</name>
<organism evidence="1">
    <name type="scientific">Shigella flexneri</name>
    <dbReference type="NCBI Taxonomy" id="623"/>
    <lineage>
        <taxon>Bacteria</taxon>
        <taxon>Pseudomonadati</taxon>
        <taxon>Pseudomonadota</taxon>
        <taxon>Gammaproteobacteria</taxon>
        <taxon>Enterobacterales</taxon>
        <taxon>Enterobacteriaceae</taxon>
        <taxon>Shigella</taxon>
    </lineage>
</organism>
<dbReference type="EMBL" id="AF502903">
    <property type="protein sequence ID" value="AAQ07464.1"/>
    <property type="molecule type" value="Genomic_DNA"/>
</dbReference>